<keyword evidence="4" id="KW-0539">Nucleus</keyword>
<keyword evidence="2" id="KW-0238">DNA-binding</keyword>
<feature type="region of interest" description="Disordered" evidence="5">
    <location>
        <begin position="1"/>
        <end position="38"/>
    </location>
</feature>
<dbReference type="InterPro" id="IPR036864">
    <property type="entry name" value="Zn2-C6_fun-type_DNA-bd_sf"/>
</dbReference>
<dbReference type="InterPro" id="IPR053187">
    <property type="entry name" value="Notoamide_regulator"/>
</dbReference>
<evidence type="ECO:0000313" key="7">
    <source>
        <dbReference type="Proteomes" id="UP000184188"/>
    </source>
</evidence>
<feature type="compositionally biased region" description="Basic and acidic residues" evidence="5">
    <location>
        <begin position="11"/>
        <end position="29"/>
    </location>
</feature>
<keyword evidence="3" id="KW-0804">Transcription</keyword>
<proteinExistence type="predicted"/>
<protein>
    <submittedName>
        <fullName evidence="6">Uncharacterized protein</fullName>
    </submittedName>
</protein>
<keyword evidence="1" id="KW-0805">Transcription regulation</keyword>
<evidence type="ECO:0000313" key="6">
    <source>
        <dbReference type="EMBL" id="OJJ42041.1"/>
    </source>
</evidence>
<dbReference type="Gene3D" id="4.10.240.10">
    <property type="entry name" value="Zn(2)-C6 fungal-type DNA-binding domain"/>
    <property type="match status" value="1"/>
</dbReference>
<gene>
    <name evidence="6" type="ORF">ASPZODRAFT_147848</name>
</gene>
<dbReference type="EMBL" id="KV878372">
    <property type="protein sequence ID" value="OJJ42041.1"/>
    <property type="molecule type" value="Genomic_DNA"/>
</dbReference>
<keyword evidence="7" id="KW-1185">Reference proteome</keyword>
<dbReference type="AlphaFoldDB" id="A0A1L9S4F1"/>
<evidence type="ECO:0000256" key="3">
    <source>
        <dbReference type="ARBA" id="ARBA00023163"/>
    </source>
</evidence>
<dbReference type="STRING" id="1073090.A0A1L9S4F1"/>
<dbReference type="VEuPathDB" id="FungiDB:ASPZODRAFT_147848"/>
<accession>A0A1L9S4F1</accession>
<sequence>MNSPLSSPLSEGKKDEMVLAEITRNDPVRGSEGQSQQEQSMNAFELHRLSALSSSIELQQGDNIEKDKALQDIVASFRYKNAQNRRSVIINDAHISGEACVEFGNMFVQPSKFAMSKNKDFRPLLPANETEETESEVKEKTRRNISLACTECQEKKTKVTIPAIPRLEDRANTHTLIQCSGTMPCTRCATEGCQCLYNQSGDRRRKEYTARLLDSHAALCRLAAKLRSTTPEEILQLVSQIQSLPSDQDAVHYLHTLD</sequence>
<evidence type="ECO:0000256" key="1">
    <source>
        <dbReference type="ARBA" id="ARBA00023015"/>
    </source>
</evidence>
<reference evidence="7" key="1">
    <citation type="journal article" date="2017" name="Genome Biol.">
        <title>Comparative genomics reveals high biological diversity and specific adaptations in the industrially and medically important fungal genus Aspergillus.</title>
        <authorList>
            <person name="de Vries R.P."/>
            <person name="Riley R."/>
            <person name="Wiebenga A."/>
            <person name="Aguilar-Osorio G."/>
            <person name="Amillis S."/>
            <person name="Uchima C.A."/>
            <person name="Anderluh G."/>
            <person name="Asadollahi M."/>
            <person name="Askin M."/>
            <person name="Barry K."/>
            <person name="Battaglia E."/>
            <person name="Bayram O."/>
            <person name="Benocci T."/>
            <person name="Braus-Stromeyer S.A."/>
            <person name="Caldana C."/>
            <person name="Canovas D."/>
            <person name="Cerqueira G.C."/>
            <person name="Chen F."/>
            <person name="Chen W."/>
            <person name="Choi C."/>
            <person name="Clum A."/>
            <person name="Dos Santos R.A."/>
            <person name="Damasio A.R."/>
            <person name="Diallinas G."/>
            <person name="Emri T."/>
            <person name="Fekete E."/>
            <person name="Flipphi M."/>
            <person name="Freyberg S."/>
            <person name="Gallo A."/>
            <person name="Gournas C."/>
            <person name="Habgood R."/>
            <person name="Hainaut M."/>
            <person name="Harispe M.L."/>
            <person name="Henrissat B."/>
            <person name="Hilden K.S."/>
            <person name="Hope R."/>
            <person name="Hossain A."/>
            <person name="Karabika E."/>
            <person name="Karaffa L."/>
            <person name="Karanyi Z."/>
            <person name="Krasevec N."/>
            <person name="Kuo A."/>
            <person name="Kusch H."/>
            <person name="LaButti K."/>
            <person name="Lagendijk E.L."/>
            <person name="Lapidus A."/>
            <person name="Levasseur A."/>
            <person name="Lindquist E."/>
            <person name="Lipzen A."/>
            <person name="Logrieco A.F."/>
            <person name="MacCabe A."/>
            <person name="Maekelae M.R."/>
            <person name="Malavazi I."/>
            <person name="Melin P."/>
            <person name="Meyer V."/>
            <person name="Mielnichuk N."/>
            <person name="Miskei M."/>
            <person name="Molnar A.P."/>
            <person name="Mule G."/>
            <person name="Ngan C.Y."/>
            <person name="Orejas M."/>
            <person name="Orosz E."/>
            <person name="Ouedraogo J.P."/>
            <person name="Overkamp K.M."/>
            <person name="Park H.-S."/>
            <person name="Perrone G."/>
            <person name="Piumi F."/>
            <person name="Punt P.J."/>
            <person name="Ram A.F."/>
            <person name="Ramon A."/>
            <person name="Rauscher S."/>
            <person name="Record E."/>
            <person name="Riano-Pachon D.M."/>
            <person name="Robert V."/>
            <person name="Roehrig J."/>
            <person name="Ruller R."/>
            <person name="Salamov A."/>
            <person name="Salih N.S."/>
            <person name="Samson R.A."/>
            <person name="Sandor E."/>
            <person name="Sanguinetti M."/>
            <person name="Schuetze T."/>
            <person name="Sepcic K."/>
            <person name="Shelest E."/>
            <person name="Sherlock G."/>
            <person name="Sophianopoulou V."/>
            <person name="Squina F.M."/>
            <person name="Sun H."/>
            <person name="Susca A."/>
            <person name="Todd R.B."/>
            <person name="Tsang A."/>
            <person name="Unkles S.E."/>
            <person name="van de Wiele N."/>
            <person name="van Rossen-Uffink D."/>
            <person name="Oliveira J.V."/>
            <person name="Vesth T.C."/>
            <person name="Visser J."/>
            <person name="Yu J.-H."/>
            <person name="Zhou M."/>
            <person name="Andersen M.R."/>
            <person name="Archer D.B."/>
            <person name="Baker S.E."/>
            <person name="Benoit I."/>
            <person name="Brakhage A.A."/>
            <person name="Braus G.H."/>
            <person name="Fischer R."/>
            <person name="Frisvad J.C."/>
            <person name="Goldman G.H."/>
            <person name="Houbraken J."/>
            <person name="Oakley B."/>
            <person name="Pocsi I."/>
            <person name="Scazzocchio C."/>
            <person name="Seiboth B."/>
            <person name="vanKuyk P.A."/>
            <person name="Wortman J."/>
            <person name="Dyer P.S."/>
            <person name="Grigoriev I.V."/>
        </authorList>
    </citation>
    <scope>NUCLEOTIDE SEQUENCE [LARGE SCALE GENOMIC DNA]</scope>
    <source>
        <strain evidence="7">CBS 506.65</strain>
    </source>
</reference>
<dbReference type="GO" id="GO:0003677">
    <property type="term" value="F:DNA binding"/>
    <property type="evidence" value="ECO:0007669"/>
    <property type="project" value="UniProtKB-KW"/>
</dbReference>
<dbReference type="PANTHER" id="PTHR47256">
    <property type="entry name" value="ZN(II)2CYS6 TRANSCRIPTION FACTOR (EUROFUNG)-RELATED"/>
    <property type="match status" value="1"/>
</dbReference>
<dbReference type="RefSeq" id="XP_022576551.1">
    <property type="nucleotide sequence ID" value="XM_022725301.1"/>
</dbReference>
<dbReference type="GeneID" id="34611766"/>
<dbReference type="PANTHER" id="PTHR47256:SF1">
    <property type="entry name" value="ZN(II)2CYS6 TRANSCRIPTION FACTOR (EUROFUNG)"/>
    <property type="match status" value="1"/>
</dbReference>
<dbReference type="GO" id="GO:0008270">
    <property type="term" value="F:zinc ion binding"/>
    <property type="evidence" value="ECO:0007669"/>
    <property type="project" value="InterPro"/>
</dbReference>
<evidence type="ECO:0000256" key="4">
    <source>
        <dbReference type="ARBA" id="ARBA00023242"/>
    </source>
</evidence>
<dbReference type="Proteomes" id="UP000184188">
    <property type="component" value="Unassembled WGS sequence"/>
</dbReference>
<name>A0A1L9S4F1_9EURO</name>
<dbReference type="OrthoDB" id="3266505at2759"/>
<evidence type="ECO:0000256" key="5">
    <source>
        <dbReference type="SAM" id="MobiDB-lite"/>
    </source>
</evidence>
<evidence type="ECO:0000256" key="2">
    <source>
        <dbReference type="ARBA" id="ARBA00023125"/>
    </source>
</evidence>
<organism evidence="6 7">
    <name type="scientific">Penicilliopsis zonata CBS 506.65</name>
    <dbReference type="NCBI Taxonomy" id="1073090"/>
    <lineage>
        <taxon>Eukaryota</taxon>
        <taxon>Fungi</taxon>
        <taxon>Dikarya</taxon>
        <taxon>Ascomycota</taxon>
        <taxon>Pezizomycotina</taxon>
        <taxon>Eurotiomycetes</taxon>
        <taxon>Eurotiomycetidae</taxon>
        <taxon>Eurotiales</taxon>
        <taxon>Aspergillaceae</taxon>
        <taxon>Penicilliopsis</taxon>
    </lineage>
</organism>
<dbReference type="GO" id="GO:0000981">
    <property type="term" value="F:DNA-binding transcription factor activity, RNA polymerase II-specific"/>
    <property type="evidence" value="ECO:0007669"/>
    <property type="project" value="InterPro"/>
</dbReference>